<feature type="compositionally biased region" description="Acidic residues" evidence="6">
    <location>
        <begin position="143"/>
        <end position="152"/>
    </location>
</feature>
<dbReference type="PROSITE" id="PS51354">
    <property type="entry name" value="GLUTAREDOXIN_2"/>
    <property type="match status" value="1"/>
</dbReference>
<evidence type="ECO:0000256" key="4">
    <source>
        <dbReference type="ARBA" id="ARBA00023014"/>
    </source>
</evidence>
<dbReference type="SUPFAM" id="SSF52833">
    <property type="entry name" value="Thioredoxin-like"/>
    <property type="match status" value="2"/>
</dbReference>
<dbReference type="GO" id="GO:0005634">
    <property type="term" value="C:nucleus"/>
    <property type="evidence" value="ECO:0007669"/>
    <property type="project" value="TreeGrafter"/>
</dbReference>
<sequence length="259" mass="28223">MSVEAPSNLIDVSSSSQFQSLLSSDLNRVSVLYFWASWAEPCKAMSAVVREIAAKYPALMVLEVERQQDMADIAETFGIEAVPTFILLRGHTLLSRIDGADAQALTKAVAQHAPSKSAPAALSKTDRQPAPASNTTSSGMDVDGQEVEEEESKEQLFARLQSLMSSAPVMLFMKGTPDVPRCGFSRTAVGILREKGVRFGSFDILADESVRSGLKELNEWPTFPQLVVNSEFVGGLDILKEMVTNGEFEDLMKEVEGKE</sequence>
<reference evidence="8 9" key="1">
    <citation type="submission" date="2015-04" db="EMBL/GenBank/DDBJ databases">
        <title>Complete genome sequence of Schizopora paradoxa KUC8140, a cosmopolitan wood degrader in East Asia.</title>
        <authorList>
            <consortium name="DOE Joint Genome Institute"/>
            <person name="Min B."/>
            <person name="Park H."/>
            <person name="Jang Y."/>
            <person name="Kim J.-J."/>
            <person name="Kim K.H."/>
            <person name="Pangilinan J."/>
            <person name="Lipzen A."/>
            <person name="Riley R."/>
            <person name="Grigoriev I.V."/>
            <person name="Spatafora J.W."/>
            <person name="Choi I.-G."/>
        </authorList>
    </citation>
    <scope>NUCLEOTIDE SEQUENCE [LARGE SCALE GENOMIC DNA]</scope>
    <source>
        <strain evidence="8 9">KUC8140</strain>
    </source>
</reference>
<evidence type="ECO:0000256" key="6">
    <source>
        <dbReference type="SAM" id="MobiDB-lite"/>
    </source>
</evidence>
<evidence type="ECO:0000313" key="9">
    <source>
        <dbReference type="Proteomes" id="UP000053477"/>
    </source>
</evidence>
<accession>A0A0H2RZ14</accession>
<dbReference type="PROSITE" id="PS51352">
    <property type="entry name" value="THIOREDOXIN_2"/>
    <property type="match status" value="1"/>
</dbReference>
<dbReference type="FunFam" id="3.40.30.10:FF:000012">
    <property type="entry name" value="Monothiol glutaredoxin"/>
    <property type="match status" value="1"/>
</dbReference>
<dbReference type="GO" id="GO:0015036">
    <property type="term" value="F:disulfide oxidoreductase activity"/>
    <property type="evidence" value="ECO:0007669"/>
    <property type="project" value="UniProtKB-ARBA"/>
</dbReference>
<keyword evidence="3" id="KW-0408">Iron</keyword>
<organism evidence="8 9">
    <name type="scientific">Schizopora paradoxa</name>
    <dbReference type="NCBI Taxonomy" id="27342"/>
    <lineage>
        <taxon>Eukaryota</taxon>
        <taxon>Fungi</taxon>
        <taxon>Dikarya</taxon>
        <taxon>Basidiomycota</taxon>
        <taxon>Agaricomycotina</taxon>
        <taxon>Agaricomycetes</taxon>
        <taxon>Hymenochaetales</taxon>
        <taxon>Schizoporaceae</taxon>
        <taxon>Schizopora</taxon>
    </lineage>
</organism>
<dbReference type="STRING" id="27342.A0A0H2RZ14"/>
<dbReference type="InterPro" id="IPR002109">
    <property type="entry name" value="Glutaredoxin"/>
</dbReference>
<keyword evidence="4" id="KW-0411">Iron-sulfur</keyword>
<gene>
    <name evidence="8" type="ORF">SCHPADRAFT_821477</name>
</gene>
<dbReference type="Gene3D" id="3.40.30.10">
    <property type="entry name" value="Glutaredoxin"/>
    <property type="match status" value="2"/>
</dbReference>
<dbReference type="PANTHER" id="PTHR10293">
    <property type="entry name" value="GLUTAREDOXIN FAMILY MEMBER"/>
    <property type="match status" value="1"/>
</dbReference>
<dbReference type="GO" id="GO:0051537">
    <property type="term" value="F:2 iron, 2 sulfur cluster binding"/>
    <property type="evidence" value="ECO:0007669"/>
    <property type="project" value="TreeGrafter"/>
</dbReference>
<name>A0A0H2RZ14_9AGAM</name>
<evidence type="ECO:0000313" key="8">
    <source>
        <dbReference type="EMBL" id="KLO17355.1"/>
    </source>
</evidence>
<dbReference type="FunFam" id="3.40.30.10:FF:000092">
    <property type="entry name" value="Monothiol glutaredoxin"/>
    <property type="match status" value="1"/>
</dbReference>
<comment type="similarity">
    <text evidence="1">Belongs to the glutaredoxin family. Monothiol subfamily.</text>
</comment>
<dbReference type="EMBL" id="KQ085905">
    <property type="protein sequence ID" value="KLO17355.1"/>
    <property type="molecule type" value="Genomic_DNA"/>
</dbReference>
<evidence type="ECO:0000256" key="3">
    <source>
        <dbReference type="ARBA" id="ARBA00023004"/>
    </source>
</evidence>
<dbReference type="OrthoDB" id="415696at2759"/>
<protein>
    <submittedName>
        <fullName evidence="8">Glutaredoxin</fullName>
    </submittedName>
</protein>
<evidence type="ECO:0000256" key="1">
    <source>
        <dbReference type="ARBA" id="ARBA00009630"/>
    </source>
</evidence>
<dbReference type="InParanoid" id="A0A0H2RZ14"/>
<keyword evidence="2" id="KW-0479">Metal-binding</keyword>
<dbReference type="GO" id="GO:0046872">
    <property type="term" value="F:metal ion binding"/>
    <property type="evidence" value="ECO:0007669"/>
    <property type="project" value="UniProtKB-KW"/>
</dbReference>
<dbReference type="InterPro" id="IPR004480">
    <property type="entry name" value="Monothiol_GRX-rel"/>
</dbReference>
<dbReference type="InterPro" id="IPR036249">
    <property type="entry name" value="Thioredoxin-like_sf"/>
</dbReference>
<proteinExistence type="inferred from homology"/>
<dbReference type="InterPro" id="IPR033658">
    <property type="entry name" value="GRX_PICOT-like"/>
</dbReference>
<feature type="domain" description="Thioredoxin" evidence="7">
    <location>
        <begin position="1"/>
        <end position="114"/>
    </location>
</feature>
<dbReference type="GO" id="GO:0005829">
    <property type="term" value="C:cytosol"/>
    <property type="evidence" value="ECO:0007669"/>
    <property type="project" value="TreeGrafter"/>
</dbReference>
<dbReference type="InterPro" id="IPR013766">
    <property type="entry name" value="Thioredoxin_domain"/>
</dbReference>
<dbReference type="GO" id="GO:0006879">
    <property type="term" value="P:intracellular iron ion homeostasis"/>
    <property type="evidence" value="ECO:0007669"/>
    <property type="project" value="TreeGrafter"/>
</dbReference>
<dbReference type="Pfam" id="PF00085">
    <property type="entry name" value="Thioredoxin"/>
    <property type="match status" value="1"/>
</dbReference>
<keyword evidence="9" id="KW-1185">Reference proteome</keyword>
<feature type="region of interest" description="Disordered" evidence="6">
    <location>
        <begin position="115"/>
        <end position="153"/>
    </location>
</feature>
<dbReference type="AlphaFoldDB" id="A0A0H2RZ14"/>
<evidence type="ECO:0000256" key="2">
    <source>
        <dbReference type="ARBA" id="ARBA00022723"/>
    </source>
</evidence>
<dbReference type="PANTHER" id="PTHR10293:SF73">
    <property type="entry name" value="GLUTAREDOXIN-3"/>
    <property type="match status" value="1"/>
</dbReference>
<evidence type="ECO:0000259" key="7">
    <source>
        <dbReference type="PROSITE" id="PS51352"/>
    </source>
</evidence>
<comment type="function">
    <text evidence="5">Monothiol glutaredoxin involved in the biogenesis of iron-sulfur clusters. Binds one iron-sulfur cluster per dimer. The iron-sulfur cluster is bound between subunits, and is complexed by a bound glutathione and a cysteine residue from each subunit.</text>
</comment>
<dbReference type="FunCoup" id="A0A0H2RZ14">
    <property type="interactions" value="432"/>
</dbReference>
<evidence type="ECO:0000256" key="5">
    <source>
        <dbReference type="ARBA" id="ARBA00055846"/>
    </source>
</evidence>
<dbReference type="Proteomes" id="UP000053477">
    <property type="component" value="Unassembled WGS sequence"/>
</dbReference>
<dbReference type="Pfam" id="PF00462">
    <property type="entry name" value="Glutaredoxin"/>
    <property type="match status" value="1"/>
</dbReference>
<dbReference type="CDD" id="cd03028">
    <property type="entry name" value="GRX_PICOT_like"/>
    <property type="match status" value="1"/>
</dbReference>